<reference evidence="2 3" key="1">
    <citation type="journal article" date="2015" name="Stand. Genomic Sci.">
        <title>Genomic Encyclopedia of Bacterial and Archaeal Type Strains, Phase III: the genomes of soil and plant-associated and newly described type strains.</title>
        <authorList>
            <person name="Whitman W.B."/>
            <person name="Woyke T."/>
            <person name="Klenk H.P."/>
            <person name="Zhou Y."/>
            <person name="Lilburn T.G."/>
            <person name="Beck B.J."/>
            <person name="De Vos P."/>
            <person name="Vandamme P."/>
            <person name="Eisen J.A."/>
            <person name="Garrity G."/>
            <person name="Hugenholtz P."/>
            <person name="Kyrpides N.C."/>
        </authorList>
    </citation>
    <scope>NUCLEOTIDE SEQUENCE [LARGE SCALE GENOMIC DNA]</scope>
    <source>
        <strain evidence="2 3">VKM Ac-2538</strain>
    </source>
</reference>
<dbReference type="InterPro" id="IPR036291">
    <property type="entry name" value="NAD(P)-bd_dom_sf"/>
</dbReference>
<sequence length="314" mass="33487">MRVFVAGTTGVIGRCLVPLLISTGHEVIGLARSYGAGVAIEALGADVVQADALDHAAMRRAVRVAEPDAVVHLLTAIPPRINPRRMSREFAQTNRLRTQGTLNLVDAAQQAGAKRIITQGLAYAYDPDGQGLATEAVPFWQHPPKQFGPVLDALRELEDLTEEAGGLVLRLGHLYGPGTIYAPGGSFVRQVRAGKVPIVGTGDGTFSFTHVDDAASAIAAALHGHVRGALNIVDDEPAPVREWLPILAELLDAPTPRHIPVALARLAAGGWGVAFMTQLRGADNTLARRNLDWSPRYSSWRQGFAAELTHAARP</sequence>
<organism evidence="2 3">
    <name type="scientific">Kribbella orskensis</name>
    <dbReference type="NCBI Taxonomy" id="2512216"/>
    <lineage>
        <taxon>Bacteria</taxon>
        <taxon>Bacillati</taxon>
        <taxon>Actinomycetota</taxon>
        <taxon>Actinomycetes</taxon>
        <taxon>Propionibacteriales</taxon>
        <taxon>Kribbellaceae</taxon>
        <taxon>Kribbella</taxon>
    </lineage>
</organism>
<evidence type="ECO:0000259" key="1">
    <source>
        <dbReference type="Pfam" id="PF01370"/>
    </source>
</evidence>
<dbReference type="SUPFAM" id="SSF51735">
    <property type="entry name" value="NAD(P)-binding Rossmann-fold domains"/>
    <property type="match status" value="1"/>
</dbReference>
<comment type="caution">
    <text evidence="2">The sequence shown here is derived from an EMBL/GenBank/DDBJ whole genome shotgun (WGS) entry which is preliminary data.</text>
</comment>
<proteinExistence type="predicted"/>
<gene>
    <name evidence="2" type="ORF">EV644_12347</name>
</gene>
<dbReference type="Proteomes" id="UP000295818">
    <property type="component" value="Unassembled WGS sequence"/>
</dbReference>
<name>A0ABY2BA01_9ACTN</name>
<evidence type="ECO:0000313" key="2">
    <source>
        <dbReference type="EMBL" id="TCO13215.1"/>
    </source>
</evidence>
<dbReference type="Pfam" id="PF01370">
    <property type="entry name" value="Epimerase"/>
    <property type="match status" value="1"/>
</dbReference>
<keyword evidence="3" id="KW-1185">Reference proteome</keyword>
<dbReference type="InterPro" id="IPR001509">
    <property type="entry name" value="Epimerase_deHydtase"/>
</dbReference>
<dbReference type="PANTHER" id="PTHR48079">
    <property type="entry name" value="PROTEIN YEEZ"/>
    <property type="match status" value="1"/>
</dbReference>
<dbReference type="InterPro" id="IPR002328">
    <property type="entry name" value="ADH_Zn_CS"/>
</dbReference>
<dbReference type="PANTHER" id="PTHR48079:SF6">
    <property type="entry name" value="NAD(P)-BINDING DOMAIN-CONTAINING PROTEIN-RELATED"/>
    <property type="match status" value="1"/>
</dbReference>
<dbReference type="Gene3D" id="3.40.50.720">
    <property type="entry name" value="NAD(P)-binding Rossmann-like Domain"/>
    <property type="match status" value="1"/>
</dbReference>
<dbReference type="PROSITE" id="PS00059">
    <property type="entry name" value="ADH_ZINC"/>
    <property type="match status" value="1"/>
</dbReference>
<dbReference type="EMBL" id="SLWM01000023">
    <property type="protein sequence ID" value="TCO13215.1"/>
    <property type="molecule type" value="Genomic_DNA"/>
</dbReference>
<accession>A0ABY2BA01</accession>
<dbReference type="InterPro" id="IPR051783">
    <property type="entry name" value="NAD(P)-dependent_oxidoreduct"/>
</dbReference>
<feature type="domain" description="NAD-dependent epimerase/dehydratase" evidence="1">
    <location>
        <begin position="3"/>
        <end position="224"/>
    </location>
</feature>
<evidence type="ECO:0000313" key="3">
    <source>
        <dbReference type="Proteomes" id="UP000295818"/>
    </source>
</evidence>
<dbReference type="RefSeq" id="WP_132194936.1">
    <property type="nucleotide sequence ID" value="NZ_SLWM01000023.1"/>
</dbReference>
<protein>
    <submittedName>
        <fullName evidence="2">Nucleoside-diphosphate-sugar epimerase</fullName>
    </submittedName>
</protein>